<dbReference type="InterPro" id="IPR011021">
    <property type="entry name" value="Arrestin-like_N"/>
</dbReference>
<dbReference type="InterPro" id="IPR014756">
    <property type="entry name" value="Ig_E-set"/>
</dbReference>
<feature type="domain" description="Arrestin-like N-terminal" evidence="2">
    <location>
        <begin position="8"/>
        <end position="121"/>
    </location>
</feature>
<reference evidence="3 5" key="1">
    <citation type="journal article" date="2016" name="PLoS ONE">
        <title>Sequence Assembly of Yarrowia lipolytica Strain W29/CLIB89 Shows Transposable Element Diversity.</title>
        <authorList>
            <person name="Magnan C."/>
            <person name="Yu J."/>
            <person name="Chang I."/>
            <person name="Jahn E."/>
            <person name="Kanomata Y."/>
            <person name="Wu J."/>
            <person name="Zeller M."/>
            <person name="Oakes M."/>
            <person name="Baldi P."/>
            <person name="Sandmeyer S."/>
        </authorList>
    </citation>
    <scope>NUCLEOTIDE SEQUENCE [LARGE SCALE GENOMIC DNA]</scope>
    <source>
        <strain evidence="3">CLIB89</strain>
        <strain evidence="5">CLIB89(W29)</strain>
    </source>
</reference>
<sequence length="637" mass="68933">MSFSSSRVEVRLDDPKRYYSHGDTISGTAVVKLNQDETIKEIVAKLEGVARIVVPAGSVNAEGRAKKKDKDKDKEATVTFLHIQQVIFPDPKTSRVTSGKLTLGAGTYEYKFRFKIPEDTPDQARGARLLKGKSVSRFIDDIDHGHAFCNRLPPSMAPTAGKAASIDYFIKVTVQRPSVFKINLRNHDAFLFLPLDPRPLNSAEMSRTSFIRRDHNLTLAGFRPDDNRGFLKKMFGSGGGSDTPHWHFFLELQMSCPVIAKAAPFLPFKFLVVFDQPPPQQRLFLKGLTIVLVTTCQVAIEEYEHTFFNEEVIFNATNLPYTVPLNKATPVPGQPRLRAALIDPNIYKDARIPSHVSPTFTTQNIAKAYELKVSAAFCFNDGPVEVIELRKPQDIWSGISAGSRNYKGRQPTSPNPAAVTAPPPGYPPEKSGGPPAGYPPEKVRPQGPPSGYPPEKMPPPKPNRPQPASDPLGEKRRQEQHYADMEEREYQQSLQAALEESAAMAEAQGLSVPGPSSSAGPSSGALSSAGRPSSSTSSFTGSTPAPGGPGGYASHTPRPAGYSSSTVTSTNTGGPSSSLGVPPHHTGSTTTSTSMGTTVHTTGSTMNTYSTDATMVDPVPQEGDGLPSYDEVWREGR</sequence>
<dbReference type="GO" id="GO:0030674">
    <property type="term" value="F:protein-macromolecule adaptor activity"/>
    <property type="evidence" value="ECO:0007669"/>
    <property type="project" value="TreeGrafter"/>
</dbReference>
<dbReference type="GO" id="GO:0005829">
    <property type="term" value="C:cytosol"/>
    <property type="evidence" value="ECO:0007669"/>
    <property type="project" value="TreeGrafter"/>
</dbReference>
<dbReference type="OrthoDB" id="3365616at2759"/>
<dbReference type="InterPro" id="IPR050357">
    <property type="entry name" value="Arrestin_domain-protein"/>
</dbReference>
<dbReference type="VEuPathDB" id="FungiDB:YALI1_E35843g"/>
<protein>
    <recommendedName>
        <fullName evidence="2">Arrestin-like N-terminal domain-containing protein</fullName>
    </recommendedName>
</protein>
<dbReference type="EMBL" id="CP017557">
    <property type="protein sequence ID" value="AOW06180.1"/>
    <property type="molecule type" value="Genomic_DNA"/>
</dbReference>
<dbReference type="InterPro" id="IPR014752">
    <property type="entry name" value="Arrestin-like_C"/>
</dbReference>
<reference evidence="4 6" key="2">
    <citation type="submission" date="2018-07" db="EMBL/GenBank/DDBJ databases">
        <title>Draft Genome Assemblies for Five Robust Yarrowia lipolytica Strains Exhibiting High Lipid Production and Pentose Sugar Utilization and Sugar Alcohol Secretion from Undetoxified Lignocellulosic Biomass Hydrolysates.</title>
        <authorList>
            <consortium name="DOE Joint Genome Institute"/>
            <person name="Walker C."/>
            <person name="Ryu S."/>
            <person name="Na H."/>
            <person name="Zane M."/>
            <person name="LaButti K."/>
            <person name="Lipzen A."/>
            <person name="Haridas S."/>
            <person name="Barry K."/>
            <person name="Grigoriev I.V."/>
            <person name="Quarterman J."/>
            <person name="Slininger P."/>
            <person name="Dien B."/>
            <person name="Trinh C.T."/>
        </authorList>
    </citation>
    <scope>NUCLEOTIDE SEQUENCE [LARGE SCALE GENOMIC DNA]</scope>
    <source>
        <strain evidence="4 6">YB392</strain>
    </source>
</reference>
<name>A0A1D8NKP0_YARLL</name>
<feature type="compositionally biased region" description="Basic and acidic residues" evidence="1">
    <location>
        <begin position="472"/>
        <end position="490"/>
    </location>
</feature>
<dbReference type="GO" id="GO:0005886">
    <property type="term" value="C:plasma membrane"/>
    <property type="evidence" value="ECO:0007669"/>
    <property type="project" value="TreeGrafter"/>
</dbReference>
<organism evidence="3 5">
    <name type="scientific">Yarrowia lipolytica</name>
    <name type="common">Candida lipolytica</name>
    <dbReference type="NCBI Taxonomy" id="4952"/>
    <lineage>
        <taxon>Eukaryota</taxon>
        <taxon>Fungi</taxon>
        <taxon>Dikarya</taxon>
        <taxon>Ascomycota</taxon>
        <taxon>Saccharomycotina</taxon>
        <taxon>Dipodascomycetes</taxon>
        <taxon>Dipodascales</taxon>
        <taxon>Dipodascales incertae sedis</taxon>
        <taxon>Yarrowia</taxon>
    </lineage>
</organism>
<dbReference type="KEGG" id="yli:2912956"/>
<dbReference type="Proteomes" id="UP000256601">
    <property type="component" value="Unassembled WGS sequence"/>
</dbReference>
<proteinExistence type="predicted"/>
<feature type="compositionally biased region" description="Low complexity" evidence="1">
    <location>
        <begin position="491"/>
        <end position="545"/>
    </location>
</feature>
<dbReference type="Proteomes" id="UP000182444">
    <property type="component" value="Chromosome 1E"/>
</dbReference>
<dbReference type="PANTHER" id="PTHR11188">
    <property type="entry name" value="ARRESTIN DOMAIN CONTAINING PROTEIN"/>
    <property type="match status" value="1"/>
</dbReference>
<evidence type="ECO:0000259" key="2">
    <source>
        <dbReference type="Pfam" id="PF00339"/>
    </source>
</evidence>
<dbReference type="EMBL" id="KZ858955">
    <property type="protein sequence ID" value="RDW28114.1"/>
    <property type="molecule type" value="Genomic_DNA"/>
</dbReference>
<dbReference type="VEuPathDB" id="FungiDB:YALI0_E30525g"/>
<accession>A0A1D8NKP0</accession>
<dbReference type="AlphaFoldDB" id="A0A1D8NKP0"/>
<evidence type="ECO:0000256" key="1">
    <source>
        <dbReference type="SAM" id="MobiDB-lite"/>
    </source>
</evidence>
<dbReference type="SUPFAM" id="SSF81296">
    <property type="entry name" value="E set domains"/>
    <property type="match status" value="1"/>
</dbReference>
<dbReference type="CDD" id="cd22952">
    <property type="entry name" value="ART10-like"/>
    <property type="match status" value="1"/>
</dbReference>
<dbReference type="Gene3D" id="2.60.40.640">
    <property type="match status" value="1"/>
</dbReference>
<gene>
    <name evidence="4" type="ORF">B0I71DRAFT_127858</name>
    <name evidence="3" type="ORF">YALI1_E35843g</name>
</gene>
<feature type="compositionally biased region" description="Low complexity" evidence="1">
    <location>
        <begin position="561"/>
        <end position="606"/>
    </location>
</feature>
<evidence type="ECO:0000313" key="3">
    <source>
        <dbReference type="EMBL" id="AOW06180.1"/>
    </source>
</evidence>
<dbReference type="Pfam" id="PF00339">
    <property type="entry name" value="Arrestin_N"/>
    <property type="match status" value="1"/>
</dbReference>
<dbReference type="GO" id="GO:0031625">
    <property type="term" value="F:ubiquitin protein ligase binding"/>
    <property type="evidence" value="ECO:0007669"/>
    <property type="project" value="TreeGrafter"/>
</dbReference>
<evidence type="ECO:0000313" key="5">
    <source>
        <dbReference type="Proteomes" id="UP000182444"/>
    </source>
</evidence>
<dbReference type="GO" id="GO:0070086">
    <property type="term" value="P:ubiquitin-dependent endocytosis"/>
    <property type="evidence" value="ECO:0007669"/>
    <property type="project" value="TreeGrafter"/>
</dbReference>
<dbReference type="PANTHER" id="PTHR11188:SF17">
    <property type="entry name" value="FI21816P1"/>
    <property type="match status" value="1"/>
</dbReference>
<feature type="compositionally biased region" description="Pro residues" evidence="1">
    <location>
        <begin position="446"/>
        <end position="465"/>
    </location>
</feature>
<evidence type="ECO:0000313" key="4">
    <source>
        <dbReference type="EMBL" id="RDW28114.1"/>
    </source>
</evidence>
<evidence type="ECO:0000313" key="6">
    <source>
        <dbReference type="Proteomes" id="UP000256601"/>
    </source>
</evidence>
<feature type="region of interest" description="Disordered" evidence="1">
    <location>
        <begin position="398"/>
        <end position="637"/>
    </location>
</feature>